<name>A0A382N3B2_9ZZZZ</name>
<dbReference type="EMBL" id="UINC01097659">
    <property type="protein sequence ID" value="SVC55556.1"/>
    <property type="molecule type" value="Genomic_DNA"/>
</dbReference>
<proteinExistence type="predicted"/>
<protein>
    <submittedName>
        <fullName evidence="1">Uncharacterized protein</fullName>
    </submittedName>
</protein>
<reference evidence="1" key="1">
    <citation type="submission" date="2018-05" db="EMBL/GenBank/DDBJ databases">
        <authorList>
            <person name="Lanie J.A."/>
            <person name="Ng W.-L."/>
            <person name="Kazmierczak K.M."/>
            <person name="Andrzejewski T.M."/>
            <person name="Davidsen T.M."/>
            <person name="Wayne K.J."/>
            <person name="Tettelin H."/>
            <person name="Glass J.I."/>
            <person name="Rusch D."/>
            <person name="Podicherti R."/>
            <person name="Tsui H.-C.T."/>
            <person name="Winkler M.E."/>
        </authorList>
    </citation>
    <scope>NUCLEOTIDE SEQUENCE</scope>
</reference>
<organism evidence="1">
    <name type="scientific">marine metagenome</name>
    <dbReference type="NCBI Taxonomy" id="408172"/>
    <lineage>
        <taxon>unclassified sequences</taxon>
        <taxon>metagenomes</taxon>
        <taxon>ecological metagenomes</taxon>
    </lineage>
</organism>
<gene>
    <name evidence="1" type="ORF">METZ01_LOCUS308410</name>
</gene>
<accession>A0A382N3B2</accession>
<evidence type="ECO:0000313" key="1">
    <source>
        <dbReference type="EMBL" id="SVC55556.1"/>
    </source>
</evidence>
<dbReference type="AlphaFoldDB" id="A0A382N3B2"/>
<sequence length="195" mass="22666">MLISLTCIFAQVDGNARSKLQSMVLPGWGEHTMGESERANNFFIREAALWLIYIGGKQTADWYESDYTAFAELHADVDMTGKNYLFAVNLGHYNSLDVYNDTKERKRLVNDKYKEGEGFEWQWDNSENRIKFDEMRIKSASFNKYAKFSVGGLILHRLISFFDVIYLERTNFNISFEPQFSPASNSMRINLSLKF</sequence>